<accession>A0A267DXB1</accession>
<evidence type="ECO:0000313" key="2">
    <source>
        <dbReference type="EMBL" id="PAA53933.1"/>
    </source>
</evidence>
<evidence type="ECO:0000259" key="1">
    <source>
        <dbReference type="Pfam" id="PF12237"/>
    </source>
</evidence>
<evidence type="ECO:0000313" key="3">
    <source>
        <dbReference type="Proteomes" id="UP000215902"/>
    </source>
</evidence>
<dbReference type="PANTHER" id="PTHR21727">
    <property type="entry name" value="PHOSPHORYLATED CTD INTERACTING FACTOR 1"/>
    <property type="match status" value="1"/>
</dbReference>
<proteinExistence type="predicted"/>
<feature type="domain" description="PCIF1 WW" evidence="1">
    <location>
        <begin position="166"/>
        <end position="311"/>
    </location>
</feature>
<keyword evidence="3" id="KW-1185">Reference proteome</keyword>
<organism evidence="2 3">
    <name type="scientific">Macrostomum lignano</name>
    <dbReference type="NCBI Taxonomy" id="282301"/>
    <lineage>
        <taxon>Eukaryota</taxon>
        <taxon>Metazoa</taxon>
        <taxon>Spiralia</taxon>
        <taxon>Lophotrochozoa</taxon>
        <taxon>Platyhelminthes</taxon>
        <taxon>Rhabditophora</taxon>
        <taxon>Macrostomorpha</taxon>
        <taxon>Macrostomida</taxon>
        <taxon>Macrostomidae</taxon>
        <taxon>Macrostomum</taxon>
    </lineage>
</organism>
<dbReference type="PANTHER" id="PTHR21727:SF0">
    <property type="entry name" value="MRNA (2'-O-METHYLADENOSINE-N(6)-)-METHYLTRANSFERASE"/>
    <property type="match status" value="1"/>
</dbReference>
<dbReference type="GO" id="GO:0099122">
    <property type="term" value="F:RNA polymerase II C-terminal domain binding"/>
    <property type="evidence" value="ECO:0007669"/>
    <property type="project" value="InterPro"/>
</dbReference>
<dbReference type="EMBL" id="NIVC01002998">
    <property type="protein sequence ID" value="PAA53933.1"/>
    <property type="molecule type" value="Genomic_DNA"/>
</dbReference>
<name>A0A267DXB1_9PLAT</name>
<dbReference type="GO" id="GO:0016422">
    <property type="term" value="F:mRNA (2'-O-methyladenosine-N6-)-methyltransferase activity"/>
    <property type="evidence" value="ECO:0007669"/>
    <property type="project" value="InterPro"/>
</dbReference>
<reference evidence="2 3" key="1">
    <citation type="submission" date="2017-06" db="EMBL/GenBank/DDBJ databases">
        <title>A platform for efficient transgenesis in Macrostomum lignano, a flatworm model organism for stem cell research.</title>
        <authorList>
            <person name="Berezikov E."/>
        </authorList>
    </citation>
    <scope>NUCLEOTIDE SEQUENCE [LARGE SCALE GENOMIC DNA]</scope>
    <source>
        <strain evidence="2">DV1</strain>
        <tissue evidence="2">Whole organism</tissue>
    </source>
</reference>
<gene>
    <name evidence="2" type="ORF">BOX15_Mlig015920g2</name>
</gene>
<dbReference type="AlphaFoldDB" id="A0A267DXB1"/>
<dbReference type="InterPro" id="IPR039881">
    <property type="entry name" value="PCIF1-like"/>
</dbReference>
<dbReference type="InterPro" id="IPR022035">
    <property type="entry name" value="PCIF1_WW"/>
</dbReference>
<protein>
    <recommendedName>
        <fullName evidence="1">PCIF1 WW domain-containing protein</fullName>
    </recommendedName>
</protein>
<comment type="caution">
    <text evidence="2">The sequence shown here is derived from an EMBL/GenBank/DDBJ whole genome shotgun (WGS) entry which is preliminary data.</text>
</comment>
<dbReference type="GO" id="GO:0005634">
    <property type="term" value="C:nucleus"/>
    <property type="evidence" value="ECO:0007669"/>
    <property type="project" value="TreeGrafter"/>
</dbReference>
<dbReference type="OrthoDB" id="498301at2759"/>
<sequence>MAEFAGIEPDQLTREMRQYNFIERLFQDYRTALPQWGPEERHRDATFAVFGRFLQIVQFFNTADQEAAYQLLPQQPLDENVRTELERMLQQNLRANEDTAKRISNQVFDSIEEFLGTDLEDEPLPDVAVRYTESGTSGNILVGDFQTRNCLRIRYLAQTYGTDATALMCLRYAHLCKFYGGESGMCVSGLDALYDVGHVTYEGFSSPLNCRLLGRDGVKFCSLFNDTDAAFGSLGNFFRLDLSGYPGGWSLGPPFVEPVLNATAERVLETLDDAEPGKFWFFVTFPHWDDNPGWQRLDESPQKVARIDFNQQEFLQQDNYGIIYRPLARICIFILGQLPDDVDLIELRNGISQVNEARVRDDWLEACMVQRQ</sequence>
<dbReference type="Proteomes" id="UP000215902">
    <property type="component" value="Unassembled WGS sequence"/>
</dbReference>
<dbReference type="Pfam" id="PF12237">
    <property type="entry name" value="PCIF1_WW"/>
    <property type="match status" value="1"/>
</dbReference>